<comment type="caution">
    <text evidence="6">The sequence shown here is derived from an EMBL/GenBank/DDBJ whole genome shotgun (WGS) entry which is preliminary data.</text>
</comment>
<dbReference type="NCBIfam" id="NF010241">
    <property type="entry name" value="PRK13688.1"/>
    <property type="match status" value="1"/>
</dbReference>
<evidence type="ECO:0000256" key="1">
    <source>
        <dbReference type="ARBA" id="ARBA00022679"/>
    </source>
</evidence>
<proteinExistence type="inferred from homology"/>
<dbReference type="PROSITE" id="PS51186">
    <property type="entry name" value="GNAT"/>
    <property type="match status" value="1"/>
</dbReference>
<dbReference type="SUPFAM" id="SSF55729">
    <property type="entry name" value="Acyl-CoA N-acyltransferases (Nat)"/>
    <property type="match status" value="1"/>
</dbReference>
<dbReference type="Gene3D" id="3.40.630.30">
    <property type="match status" value="1"/>
</dbReference>
<evidence type="ECO:0000313" key="6">
    <source>
        <dbReference type="EMBL" id="TBW72803.1"/>
    </source>
</evidence>
<organism evidence="6 8">
    <name type="scientific">Staphylococcus lugdunensis</name>
    <dbReference type="NCBI Taxonomy" id="28035"/>
    <lineage>
        <taxon>Bacteria</taxon>
        <taxon>Bacillati</taxon>
        <taxon>Bacillota</taxon>
        <taxon>Bacilli</taxon>
        <taxon>Bacillales</taxon>
        <taxon>Staphylococcaceae</taxon>
        <taxon>Staphylococcus</taxon>
    </lineage>
</organism>
<dbReference type="EC" id="2.3.1.-" evidence="3"/>
<accession>A0A133Q9S6</accession>
<name>A0A133Q9S6_STALU</name>
<reference evidence="5 7" key="1">
    <citation type="submission" date="2016-01" db="EMBL/GenBank/DDBJ databases">
        <authorList>
            <person name="Mitreva M."/>
            <person name="Pepin K.H."/>
            <person name="Mihindukulasuriya K.A."/>
            <person name="Fulton R."/>
            <person name="Fronick C."/>
            <person name="O'Laughlin M."/>
            <person name="Miner T."/>
            <person name="Herter B."/>
            <person name="Rosa B.A."/>
            <person name="Cordes M."/>
            <person name="Tomlinson C."/>
            <person name="Wollam A."/>
            <person name="Palsikar V.B."/>
            <person name="Mardis E.R."/>
            <person name="Wilson R.K."/>
        </authorList>
    </citation>
    <scope>NUCLEOTIDE SEQUENCE [LARGE SCALE GENOMIC DNA]</scope>
    <source>
        <strain evidence="5 7">MJR7738</strain>
    </source>
</reference>
<evidence type="ECO:0000313" key="5">
    <source>
        <dbReference type="EMBL" id="KXA39648.1"/>
    </source>
</evidence>
<dbReference type="EMBL" id="LRQI01000024">
    <property type="protein sequence ID" value="KXA39648.1"/>
    <property type="molecule type" value="Genomic_DNA"/>
</dbReference>
<dbReference type="Proteomes" id="UP000293637">
    <property type="component" value="Unassembled WGS sequence"/>
</dbReference>
<dbReference type="GeneID" id="58090009"/>
<gene>
    <name evidence="6" type="ORF">EQ812_02885</name>
    <name evidence="5" type="ORF">HMPREF3225_00548</name>
</gene>
<feature type="domain" description="N-acetyltransferase" evidence="4">
    <location>
        <begin position="7"/>
        <end position="148"/>
    </location>
</feature>
<dbReference type="AlphaFoldDB" id="A0A133Q9S6"/>
<evidence type="ECO:0000259" key="4">
    <source>
        <dbReference type="PROSITE" id="PS51186"/>
    </source>
</evidence>
<dbReference type="RefSeq" id="WP_002459370.1">
    <property type="nucleotide sequence ID" value="NZ_AP021848.1"/>
</dbReference>
<dbReference type="GO" id="GO:0016747">
    <property type="term" value="F:acyltransferase activity, transferring groups other than amino-acyl groups"/>
    <property type="evidence" value="ECO:0007669"/>
    <property type="project" value="UniProtKB-UniRule"/>
</dbReference>
<dbReference type="Pfam" id="PF13508">
    <property type="entry name" value="Acetyltransf_7"/>
    <property type="match status" value="1"/>
</dbReference>
<dbReference type="InterPro" id="IPR017274">
    <property type="entry name" value="YlbP"/>
</dbReference>
<keyword evidence="1 3" id="KW-0808">Transferase</keyword>
<protein>
    <recommendedName>
        <fullName evidence="3">Uncharacterized N-acetyltransferase EQ812_02885</fullName>
        <ecNumber evidence="3">2.3.1.-</ecNumber>
    </recommendedName>
</protein>
<evidence type="ECO:0000313" key="7">
    <source>
        <dbReference type="Proteomes" id="UP000070063"/>
    </source>
</evidence>
<evidence type="ECO:0000313" key="8">
    <source>
        <dbReference type="Proteomes" id="UP000293637"/>
    </source>
</evidence>
<dbReference type="EMBL" id="SCHB01000002">
    <property type="protein sequence ID" value="TBW72803.1"/>
    <property type="molecule type" value="Genomic_DNA"/>
</dbReference>
<evidence type="ECO:0000256" key="2">
    <source>
        <dbReference type="ARBA" id="ARBA00023315"/>
    </source>
</evidence>
<dbReference type="HAMAP" id="MF_00824">
    <property type="entry name" value="Acetyltransf_YlbP"/>
    <property type="match status" value="1"/>
</dbReference>
<reference evidence="6 8" key="2">
    <citation type="journal article" date="2019" name="Sci. Transl. Med.">
        <title>Quorum sensing between bacterial species on the skin protects against epidermal injury in atopic dermatitis.</title>
        <authorList>
            <person name="Williams M.R."/>
        </authorList>
    </citation>
    <scope>NUCLEOTIDE SEQUENCE [LARGE SCALE GENOMIC DNA]</scope>
    <source>
        <strain evidence="6 8">E7</strain>
    </source>
</reference>
<sequence>MVEIKRLEINYKTDELFEAFREYGNKDLYMVDEFQGQMIDASSETPFYGIFHGDNLVARMALLRKGDVEELYFPDYDNYILLWKLEVLPEYQHHGYGRALIDFAKEKGLPIKAIGRNQSKDFFTKLGFEDVNAKNPEGHDVLIWSPKV</sequence>
<evidence type="ECO:0000256" key="3">
    <source>
        <dbReference type="HAMAP-Rule" id="MF_00824"/>
    </source>
</evidence>
<dbReference type="CDD" id="cd04301">
    <property type="entry name" value="NAT_SF"/>
    <property type="match status" value="1"/>
</dbReference>
<dbReference type="PIRSF" id="PIRSF037732">
    <property type="entry name" value="YlbP_prd"/>
    <property type="match status" value="1"/>
</dbReference>
<keyword evidence="2 3" id="KW-0012">Acyltransferase</keyword>
<dbReference type="eggNOG" id="COG0454">
    <property type="taxonomic scope" value="Bacteria"/>
</dbReference>
<dbReference type="InterPro" id="IPR000182">
    <property type="entry name" value="GNAT_dom"/>
</dbReference>
<dbReference type="STRING" id="28035.B6N84_08370"/>
<dbReference type="Proteomes" id="UP000070063">
    <property type="component" value="Unassembled WGS sequence"/>
</dbReference>
<dbReference type="InterPro" id="IPR016181">
    <property type="entry name" value="Acyl_CoA_acyltransferase"/>
</dbReference>